<feature type="transmembrane region" description="Helical" evidence="1">
    <location>
        <begin position="39"/>
        <end position="61"/>
    </location>
</feature>
<keyword evidence="1" id="KW-1133">Transmembrane helix</keyword>
<organism evidence="2">
    <name type="scientific">marine metagenome</name>
    <dbReference type="NCBI Taxonomy" id="408172"/>
    <lineage>
        <taxon>unclassified sequences</taxon>
        <taxon>metagenomes</taxon>
        <taxon>ecological metagenomes</taxon>
    </lineage>
</organism>
<accession>A0A382T9K5</accession>
<gene>
    <name evidence="2" type="ORF">METZ01_LOCUS371567</name>
</gene>
<keyword evidence="1" id="KW-0472">Membrane</keyword>
<feature type="non-terminal residue" evidence="2">
    <location>
        <position position="92"/>
    </location>
</feature>
<name>A0A382T9K5_9ZZZZ</name>
<sequence length="92" mass="9624">MKTKKYKIDSSSIDNNFNVNQSVAAMHVTNSNVKAGKKYIMGAWGFEILACLLGLTIAFSLAQKSGSGAATSASLWNAMVIGAGLIIVALAE</sequence>
<reference evidence="2" key="1">
    <citation type="submission" date="2018-05" db="EMBL/GenBank/DDBJ databases">
        <authorList>
            <person name="Lanie J.A."/>
            <person name="Ng W.-L."/>
            <person name="Kazmierczak K.M."/>
            <person name="Andrzejewski T.M."/>
            <person name="Davidsen T.M."/>
            <person name="Wayne K.J."/>
            <person name="Tettelin H."/>
            <person name="Glass J.I."/>
            <person name="Rusch D."/>
            <person name="Podicherti R."/>
            <person name="Tsui H.-C.T."/>
            <person name="Winkler M.E."/>
        </authorList>
    </citation>
    <scope>NUCLEOTIDE SEQUENCE</scope>
</reference>
<evidence type="ECO:0000256" key="1">
    <source>
        <dbReference type="SAM" id="Phobius"/>
    </source>
</evidence>
<keyword evidence="1" id="KW-0812">Transmembrane</keyword>
<protein>
    <submittedName>
        <fullName evidence="2">Uncharacterized protein</fullName>
    </submittedName>
</protein>
<proteinExistence type="predicted"/>
<evidence type="ECO:0000313" key="2">
    <source>
        <dbReference type="EMBL" id="SVD18713.1"/>
    </source>
</evidence>
<dbReference type="EMBL" id="UINC01134893">
    <property type="protein sequence ID" value="SVD18713.1"/>
    <property type="molecule type" value="Genomic_DNA"/>
</dbReference>
<feature type="transmembrane region" description="Helical" evidence="1">
    <location>
        <begin position="73"/>
        <end position="91"/>
    </location>
</feature>
<dbReference type="AlphaFoldDB" id="A0A382T9K5"/>